<proteinExistence type="predicted"/>
<evidence type="ECO:0000313" key="2">
    <source>
        <dbReference type="Proteomes" id="UP000241118"/>
    </source>
</evidence>
<comment type="caution">
    <text evidence="1">The sequence shown here is derived from an EMBL/GenBank/DDBJ whole genome shotgun (WGS) entry which is preliminary data.</text>
</comment>
<sequence length="111" mass="11520">MKSQLDLSNIEKVDEKECGAEVSTTAYFGLTKQPELAIADAVGDGKKTDVPIGSHKAKLVEAPAGKNSCLLTIEVAPTSRVDIIAVANASGAEACELATRVATAIEPKLPK</sequence>
<keyword evidence="2" id="KW-1185">Reference proteome</keyword>
<gene>
    <name evidence="1" type="ORF">B0I31_106541</name>
</gene>
<dbReference type="EMBL" id="PYAX01000006">
    <property type="protein sequence ID" value="PSL55017.1"/>
    <property type="molecule type" value="Genomic_DNA"/>
</dbReference>
<organism evidence="1 2">
    <name type="scientific">Saccharothrix carnea</name>
    <dbReference type="NCBI Taxonomy" id="1280637"/>
    <lineage>
        <taxon>Bacteria</taxon>
        <taxon>Bacillati</taxon>
        <taxon>Actinomycetota</taxon>
        <taxon>Actinomycetes</taxon>
        <taxon>Pseudonocardiales</taxon>
        <taxon>Pseudonocardiaceae</taxon>
        <taxon>Saccharothrix</taxon>
    </lineage>
</organism>
<accession>A0A2P8I990</accession>
<protein>
    <submittedName>
        <fullName evidence="1">Uncharacterized protein</fullName>
    </submittedName>
</protein>
<dbReference type="Proteomes" id="UP000241118">
    <property type="component" value="Unassembled WGS sequence"/>
</dbReference>
<dbReference type="AlphaFoldDB" id="A0A2P8I990"/>
<name>A0A2P8I990_SACCR</name>
<evidence type="ECO:0000313" key="1">
    <source>
        <dbReference type="EMBL" id="PSL55017.1"/>
    </source>
</evidence>
<reference evidence="1 2" key="1">
    <citation type="submission" date="2018-03" db="EMBL/GenBank/DDBJ databases">
        <title>Genomic Encyclopedia of Type Strains, Phase III (KMG-III): the genomes of soil and plant-associated and newly described type strains.</title>
        <authorList>
            <person name="Whitman W."/>
        </authorList>
    </citation>
    <scope>NUCLEOTIDE SEQUENCE [LARGE SCALE GENOMIC DNA]</scope>
    <source>
        <strain evidence="1 2">CGMCC 4.7097</strain>
    </source>
</reference>